<name>A0A238W9C2_HALVU</name>
<protein>
    <submittedName>
        <fullName evidence="1">Uncharacterized protein</fullName>
    </submittedName>
</protein>
<dbReference type="RefSeq" id="WP_143420376.1">
    <property type="nucleotide sequence ID" value="NZ_FZNQ01000006.1"/>
</dbReference>
<proteinExistence type="predicted"/>
<dbReference type="Proteomes" id="UP000198397">
    <property type="component" value="Unassembled WGS sequence"/>
</dbReference>
<gene>
    <name evidence="1" type="ORF">SAMN06264855_10672</name>
</gene>
<dbReference type="AlphaFoldDB" id="A0A238W9C2"/>
<evidence type="ECO:0000313" key="2">
    <source>
        <dbReference type="Proteomes" id="UP000198397"/>
    </source>
</evidence>
<accession>A0A238W9C2</accession>
<sequence>MRDEQVEKEFLQQSVLPLLFSSKSANTFVSARNAFKDHGTSIESLQERYDSLSKDDEDFWTDVAEIISDAYDADVPDFSEEEFRDYIKKLLKIRFDKEFRKNDVKKLEDDTDIDSFLSEIAGGNDLVLEDDDSNPRIIYVGERTSREYVEPLQPIDAEFYPPLLIEVDSESGEIQLSGDRDQRNRFVKETSEHDTISLQDEEPEAYDELEIRPDFIQNLKDHDIFLKNIKISGGGSDISMSVASGDGAIDVQDFVDYDLLLQNKQDILSLSSCEFVYITENEDIDFKLNFQTFRRIETNQEFIKIALELPTDHESSREDLEDILEHYGVEVYEPYYKPSAYYFNKLLTTNSNYRSKYLAPLEEMENNNDLDILTDGGIINEDNEEDKITLDKETLASAIQNQLEEAERVDIEINGRQHRIAELEGYEDSRLALVLKSYSDDAEDAHRRFYRVIIPFRARPDNFEKIYNIILSRIDYHKILTSQSEEEVVEYIVRAAQRQAKYHQKMLVEKEARRSAKILSDYLQSPEEFRDRYERPAEAGYVVEDHLNVLFRYLFRDYLYAGGKNEPDGALQLRNKYYLVDSKQRSDLPQSQLIKANQDLVDSKYSDLVESDSMIFVISKELLLSNTESGSLNPDARERVAGDEDASFHFLSVETVYKIYEIFSENTHILSSTNDVREDVFSEIKAMIEESKLSDNCLELEENEENHLGNIRRIIDREDYIPEDRNRYI</sequence>
<evidence type="ECO:0000313" key="1">
    <source>
        <dbReference type="EMBL" id="SNR43195.1"/>
    </source>
</evidence>
<keyword evidence="2" id="KW-1185">Reference proteome</keyword>
<dbReference type="EMBL" id="FZNQ01000006">
    <property type="protein sequence ID" value="SNR43195.1"/>
    <property type="molecule type" value="Genomic_DNA"/>
</dbReference>
<reference evidence="1 2" key="1">
    <citation type="submission" date="2017-06" db="EMBL/GenBank/DDBJ databases">
        <authorList>
            <person name="Kim H.J."/>
            <person name="Triplett B.A."/>
        </authorList>
    </citation>
    <scope>NUCLEOTIDE SEQUENCE [LARGE SCALE GENOMIC DNA]</scope>
    <source>
        <strain evidence="1 2">DSM 8800</strain>
    </source>
</reference>
<organism evidence="1 2">
    <name type="scientific">Halorubrum vacuolatum</name>
    <name type="common">Natronobacterium vacuolatum</name>
    <dbReference type="NCBI Taxonomy" id="63740"/>
    <lineage>
        <taxon>Archaea</taxon>
        <taxon>Methanobacteriati</taxon>
        <taxon>Methanobacteriota</taxon>
        <taxon>Stenosarchaea group</taxon>
        <taxon>Halobacteria</taxon>
        <taxon>Halobacteriales</taxon>
        <taxon>Haloferacaceae</taxon>
        <taxon>Halorubrum</taxon>
    </lineage>
</organism>